<evidence type="ECO:0000256" key="1">
    <source>
        <dbReference type="ARBA" id="ARBA00038242"/>
    </source>
</evidence>
<name>A0AAQ3NIB7_VIGMU</name>
<dbReference type="Gene3D" id="3.30.530.20">
    <property type="match status" value="1"/>
</dbReference>
<dbReference type="Proteomes" id="UP001374535">
    <property type="component" value="Chromosome 5"/>
</dbReference>
<dbReference type="CDD" id="cd07816">
    <property type="entry name" value="Bet_v1-like"/>
    <property type="match status" value="1"/>
</dbReference>
<evidence type="ECO:0000259" key="2">
    <source>
        <dbReference type="SMART" id="SM01037"/>
    </source>
</evidence>
<sequence>MALSGKVEAEVDIKASADKFFHVFRKQLQHLPNISSERIHSAVLHEGDWENVDAVKHWEFTIEGKKTSAKEKIEVVDDDNKTIRFSIFDGEIGESYKSLKATLETIDKENGAIVKWTYEYEKLSENITGPSPQSILDFVVFVTKDIDDHLGKA</sequence>
<dbReference type="InterPro" id="IPR000916">
    <property type="entry name" value="Bet_v_I/MLP"/>
</dbReference>
<dbReference type="SUPFAM" id="SSF55961">
    <property type="entry name" value="Bet v1-like"/>
    <property type="match status" value="1"/>
</dbReference>
<dbReference type="PANTHER" id="PTHR31338:SF16">
    <property type="entry name" value="POLYKETIDE CYCLASE_DEHYDRASE AND LIPID TRANSPORT SUPERFAMILY PROTEIN"/>
    <property type="match status" value="1"/>
</dbReference>
<dbReference type="GO" id="GO:0006952">
    <property type="term" value="P:defense response"/>
    <property type="evidence" value="ECO:0007669"/>
    <property type="project" value="InterPro"/>
</dbReference>
<gene>
    <name evidence="3" type="ORF">V8G54_013777</name>
</gene>
<dbReference type="InterPro" id="IPR023393">
    <property type="entry name" value="START-like_dom_sf"/>
</dbReference>
<dbReference type="InterPro" id="IPR052006">
    <property type="entry name" value="MLP-like"/>
</dbReference>
<proteinExistence type="inferred from homology"/>
<comment type="similarity">
    <text evidence="1">Belongs to the MLP family.</text>
</comment>
<accession>A0AAQ3NIB7</accession>
<organism evidence="3 4">
    <name type="scientific">Vigna mungo</name>
    <name type="common">Black gram</name>
    <name type="synonym">Phaseolus mungo</name>
    <dbReference type="NCBI Taxonomy" id="3915"/>
    <lineage>
        <taxon>Eukaryota</taxon>
        <taxon>Viridiplantae</taxon>
        <taxon>Streptophyta</taxon>
        <taxon>Embryophyta</taxon>
        <taxon>Tracheophyta</taxon>
        <taxon>Spermatophyta</taxon>
        <taxon>Magnoliopsida</taxon>
        <taxon>eudicotyledons</taxon>
        <taxon>Gunneridae</taxon>
        <taxon>Pentapetalae</taxon>
        <taxon>rosids</taxon>
        <taxon>fabids</taxon>
        <taxon>Fabales</taxon>
        <taxon>Fabaceae</taxon>
        <taxon>Papilionoideae</taxon>
        <taxon>50 kb inversion clade</taxon>
        <taxon>NPAAA clade</taxon>
        <taxon>indigoferoid/millettioid clade</taxon>
        <taxon>Phaseoleae</taxon>
        <taxon>Vigna</taxon>
    </lineage>
</organism>
<dbReference type="Pfam" id="PF00407">
    <property type="entry name" value="Bet_v_1"/>
    <property type="match status" value="1"/>
</dbReference>
<dbReference type="PANTHER" id="PTHR31338">
    <property type="entry name" value="POLYKETIDE CYCLASE/DEHYDRASE AND LIPID TRANSPORT SUPERFAMILY PROTEIN"/>
    <property type="match status" value="1"/>
</dbReference>
<evidence type="ECO:0000313" key="3">
    <source>
        <dbReference type="EMBL" id="WVZ09247.1"/>
    </source>
</evidence>
<dbReference type="EMBL" id="CP144696">
    <property type="protein sequence ID" value="WVZ09247.1"/>
    <property type="molecule type" value="Genomic_DNA"/>
</dbReference>
<protein>
    <recommendedName>
        <fullName evidence="2">Bet v I/Major latex protein domain-containing protein</fullName>
    </recommendedName>
</protein>
<reference evidence="3 4" key="1">
    <citation type="journal article" date="2023" name="Life. Sci Alliance">
        <title>Evolutionary insights into 3D genome organization and epigenetic landscape of Vigna mungo.</title>
        <authorList>
            <person name="Junaid A."/>
            <person name="Singh B."/>
            <person name="Bhatia S."/>
        </authorList>
    </citation>
    <scope>NUCLEOTIDE SEQUENCE [LARGE SCALE GENOMIC DNA]</scope>
    <source>
        <strain evidence="3">Urdbean</strain>
    </source>
</reference>
<dbReference type="SMART" id="SM01037">
    <property type="entry name" value="Bet_v_1"/>
    <property type="match status" value="1"/>
</dbReference>
<evidence type="ECO:0000313" key="4">
    <source>
        <dbReference type="Proteomes" id="UP001374535"/>
    </source>
</evidence>
<keyword evidence="4" id="KW-1185">Reference proteome</keyword>
<feature type="domain" description="Bet v I/Major latex protein" evidence="2">
    <location>
        <begin position="2"/>
        <end position="153"/>
    </location>
</feature>
<dbReference type="AlphaFoldDB" id="A0AAQ3NIB7"/>